<evidence type="ECO:0000313" key="5">
    <source>
        <dbReference type="EMBL" id="CRL64392.1"/>
    </source>
</evidence>
<reference evidence="6 8" key="3">
    <citation type="submission" date="2020-12" db="EMBL/GenBank/DDBJ databases">
        <title>Enhanced detection system for hospital associated transmission using whole genome sequencing surveillance.</title>
        <authorList>
            <person name="Harrison L.H."/>
            <person name="Van Tyne D."/>
            <person name="Marsh J.W."/>
            <person name="Griffith M.P."/>
            <person name="Snyder D.J."/>
            <person name="Cooper V.S."/>
            <person name="Mustapha M."/>
        </authorList>
    </citation>
    <scope>NUCLEOTIDE SEQUENCE [LARGE SCALE GENOMIC DNA]</scope>
    <source>
        <strain evidence="6 8">PR00195</strain>
    </source>
</reference>
<dbReference type="GO" id="GO:0005524">
    <property type="term" value="F:ATP binding"/>
    <property type="evidence" value="ECO:0007669"/>
    <property type="project" value="UniProtKB-KW"/>
</dbReference>
<organism evidence="5 7">
    <name type="scientific">Proteus penneri</name>
    <dbReference type="NCBI Taxonomy" id="102862"/>
    <lineage>
        <taxon>Bacteria</taxon>
        <taxon>Pseudomonadati</taxon>
        <taxon>Pseudomonadota</taxon>
        <taxon>Gammaproteobacteria</taxon>
        <taxon>Enterobacterales</taxon>
        <taxon>Morganellaceae</taxon>
        <taxon>Proteus</taxon>
    </lineage>
</organism>
<dbReference type="Gene3D" id="3.40.50.300">
    <property type="entry name" value="P-loop containing nucleotide triphosphate hydrolases"/>
    <property type="match status" value="1"/>
</dbReference>
<dbReference type="InterPro" id="IPR045006">
    <property type="entry name" value="CHLI-like"/>
</dbReference>
<comment type="similarity">
    <text evidence="1">Belongs to the Mg-chelatase subunits D/I family. ComM subfamily.</text>
</comment>
<accession>A0A0G4QEL2</accession>
<reference evidence="5" key="2">
    <citation type="submission" date="2015-06" db="EMBL/GenBank/DDBJ databases">
        <authorList>
            <person name="Urmite Genomes Urmite Genomes"/>
        </authorList>
    </citation>
    <scope>NUCLEOTIDE SEQUENCE [LARGE SCALE GENOMIC DNA]</scope>
    <source>
        <strain evidence="5">CSUR P1867</strain>
    </source>
</reference>
<evidence type="ECO:0000256" key="3">
    <source>
        <dbReference type="ARBA" id="ARBA00022840"/>
    </source>
</evidence>
<dbReference type="PANTHER" id="PTHR32039">
    <property type="entry name" value="MAGNESIUM-CHELATASE SUBUNIT CHLI"/>
    <property type="match status" value="1"/>
</dbReference>
<dbReference type="InterPro" id="IPR025158">
    <property type="entry name" value="Mg_chelat-rel_C"/>
</dbReference>
<name>A0A0G4QEL2_9GAMM</name>
<gene>
    <name evidence="5" type="primary">comM</name>
    <name evidence="5" type="ORF">BN1804_02977</name>
    <name evidence="6" type="ORF">JFQ69_16325</name>
</gene>
<keyword evidence="2" id="KW-0547">Nucleotide-binding</keyword>
<dbReference type="SUPFAM" id="SSF52540">
    <property type="entry name" value="P-loop containing nucleoside triphosphate hydrolases"/>
    <property type="match status" value="1"/>
</dbReference>
<dbReference type="AlphaFoldDB" id="A0A0G4QEL2"/>
<evidence type="ECO:0000256" key="1">
    <source>
        <dbReference type="ARBA" id="ARBA00006354"/>
    </source>
</evidence>
<keyword evidence="3" id="KW-0067">ATP-binding</keyword>
<reference evidence="7" key="1">
    <citation type="submission" date="2015-06" db="EMBL/GenBank/DDBJ databases">
        <authorList>
            <person name="Urmite Genomes"/>
        </authorList>
    </citation>
    <scope>NUCLEOTIDE SEQUENCE [LARGE SCALE GENOMIC DNA]</scope>
    <source>
        <strain evidence="7">CSUR P1867</strain>
    </source>
</reference>
<dbReference type="InterPro" id="IPR000523">
    <property type="entry name" value="Mg_chelatse_chII-like_cat_dom"/>
</dbReference>
<dbReference type="EMBL" id="CVRY01000006">
    <property type="protein sequence ID" value="CRL64392.1"/>
    <property type="molecule type" value="Genomic_DNA"/>
</dbReference>
<dbReference type="SMART" id="SM00382">
    <property type="entry name" value="AAA"/>
    <property type="match status" value="1"/>
</dbReference>
<dbReference type="PANTHER" id="PTHR32039:SF7">
    <property type="entry name" value="COMPETENCE PROTEIN COMM"/>
    <property type="match status" value="1"/>
</dbReference>
<dbReference type="Gene3D" id="3.30.230.10">
    <property type="match status" value="1"/>
</dbReference>
<dbReference type="SUPFAM" id="SSF54211">
    <property type="entry name" value="Ribosomal protein S5 domain 2-like"/>
    <property type="match status" value="1"/>
</dbReference>
<sequence length="510" mass="56476">MALAIIYTRASLGISAPLITIEAHISQGLPGLTLVGLPETVVKEAKDRVRSALINSGYTYPAKRITINLSPADLPKEGARYDLPIALAILIASEQLKSNKLECYEFIGELALSGKLQRVNAVIPSILSASKDHRICIVSIEHQTEVSLLPNRSALLASHLLEICHHLENNTPLIETESFIINDEIENQDNKDMSDIIGQNNAKRAAEITAAGNHNILFLGPPGTGKTMLAQRITTLLPPLTAKEALDVLIISSLRGLTFNERKWPTRPFRAPHHTSSAVALTGGGSLPKPGEITLAHHGILFLDELPEFERRVLDALREPLDAREITISRAKAKISYPANVLLVGALNPSPTGHYQGNHNRVPIKQILRYLSKVSGPFLDRFDLSVEMPLLPQGSLIHPTFTTENSSTIRERVLKARERQFSRCGKVNTYLTGKEIESYCSLNTSDATFLEDTLNKLGLSIRAWHKILRVSRTIADLENEEKIQRNHLIEALSFRAMDRLMIYLQKQLDG</sequence>
<dbReference type="InterPro" id="IPR027417">
    <property type="entry name" value="P-loop_NTPase"/>
</dbReference>
<dbReference type="InterPro" id="IPR004482">
    <property type="entry name" value="Mg_chelat-rel"/>
</dbReference>
<dbReference type="NCBIfam" id="NF007365">
    <property type="entry name" value="PRK09862.1"/>
    <property type="match status" value="1"/>
</dbReference>
<dbReference type="Pfam" id="PF01078">
    <property type="entry name" value="Mg_chelatase"/>
    <property type="match status" value="1"/>
</dbReference>
<protein>
    <submittedName>
        <fullName evidence="5">Competence protein ComM</fullName>
    </submittedName>
    <submittedName>
        <fullName evidence="6">YifB family Mg chelatase-like AAA ATPase</fullName>
    </submittedName>
</protein>
<accession>A0A379EHP7</accession>
<dbReference type="PRINTS" id="PR01657">
    <property type="entry name" value="MCMFAMILY"/>
</dbReference>
<keyword evidence="8" id="KW-1185">Reference proteome</keyword>
<dbReference type="Pfam" id="PF13335">
    <property type="entry name" value="Mg_chelatase_C"/>
    <property type="match status" value="1"/>
</dbReference>
<dbReference type="InterPro" id="IPR020568">
    <property type="entry name" value="Ribosomal_Su5_D2-typ_SF"/>
</dbReference>
<dbReference type="InterPro" id="IPR003593">
    <property type="entry name" value="AAA+_ATPase"/>
</dbReference>
<dbReference type="InterPro" id="IPR014721">
    <property type="entry name" value="Ribsml_uS5_D2-typ_fold_subgr"/>
</dbReference>
<dbReference type="Proteomes" id="UP000619976">
    <property type="component" value="Unassembled WGS sequence"/>
</dbReference>
<dbReference type="Pfam" id="PF13541">
    <property type="entry name" value="ChlI"/>
    <property type="match status" value="1"/>
</dbReference>
<proteinExistence type="inferred from homology"/>
<dbReference type="GO" id="GO:0003677">
    <property type="term" value="F:DNA binding"/>
    <property type="evidence" value="ECO:0007669"/>
    <property type="project" value="InterPro"/>
</dbReference>
<evidence type="ECO:0000313" key="7">
    <source>
        <dbReference type="Proteomes" id="UP000183920"/>
    </source>
</evidence>
<evidence type="ECO:0000313" key="6">
    <source>
        <dbReference type="EMBL" id="MBJ2119226.1"/>
    </source>
</evidence>
<evidence type="ECO:0000256" key="2">
    <source>
        <dbReference type="ARBA" id="ARBA00022741"/>
    </source>
</evidence>
<dbReference type="RefSeq" id="WP_072064626.1">
    <property type="nucleotide sequence ID" value="NZ_CAXOKJ010000005.1"/>
</dbReference>
<feature type="domain" description="AAA+ ATPase" evidence="4">
    <location>
        <begin position="212"/>
        <end position="392"/>
    </location>
</feature>
<evidence type="ECO:0000313" key="8">
    <source>
        <dbReference type="Proteomes" id="UP000619976"/>
    </source>
</evidence>
<dbReference type="GeneID" id="76524954"/>
<evidence type="ECO:0000259" key="4">
    <source>
        <dbReference type="SMART" id="SM00382"/>
    </source>
</evidence>
<dbReference type="EMBL" id="JAEKCB010000010">
    <property type="protein sequence ID" value="MBJ2119226.1"/>
    <property type="molecule type" value="Genomic_DNA"/>
</dbReference>
<dbReference type="Proteomes" id="UP000183920">
    <property type="component" value="Unassembled WGS sequence"/>
</dbReference>
<dbReference type="NCBIfam" id="TIGR00368">
    <property type="entry name" value="YifB family Mg chelatase-like AAA ATPase"/>
    <property type="match status" value="1"/>
</dbReference>
<dbReference type="InterPro" id="IPR001208">
    <property type="entry name" value="MCM_dom"/>
</dbReference>